<dbReference type="Proteomes" id="UP000663828">
    <property type="component" value="Unassembled WGS sequence"/>
</dbReference>
<protein>
    <recommendedName>
        <fullName evidence="3">beta-N-acetylhexosaminidase</fullName>
        <ecNumber evidence="3">3.2.1.52</ecNumber>
    </recommendedName>
</protein>
<dbReference type="Gene3D" id="3.20.20.80">
    <property type="entry name" value="Glycosidases"/>
    <property type="match status" value="1"/>
</dbReference>
<evidence type="ECO:0000256" key="5">
    <source>
        <dbReference type="SAM" id="Phobius"/>
    </source>
</evidence>
<accession>A0A814N1B3</accession>
<comment type="catalytic activity">
    <reaction evidence="1">
        <text>Hydrolysis of terminal non-reducing N-acetyl-D-hexosamine residues in N-acetyl-beta-D-hexosaminides.</text>
        <dbReference type="EC" id="3.2.1.52"/>
    </reaction>
</comment>
<dbReference type="Proteomes" id="UP000663852">
    <property type="component" value="Unassembled WGS sequence"/>
</dbReference>
<dbReference type="GO" id="GO:0004563">
    <property type="term" value="F:beta-N-acetylhexosaminidase activity"/>
    <property type="evidence" value="ECO:0007669"/>
    <property type="project" value="UniProtKB-EC"/>
</dbReference>
<dbReference type="InterPro" id="IPR038901">
    <property type="entry name" value="HEXDC-like"/>
</dbReference>
<comment type="similarity">
    <text evidence="2">Belongs to the glycosyl hydrolase 20 family.</text>
</comment>
<organism evidence="7 9">
    <name type="scientific">Adineta ricciae</name>
    <name type="common">Rotifer</name>
    <dbReference type="NCBI Taxonomy" id="249248"/>
    <lineage>
        <taxon>Eukaryota</taxon>
        <taxon>Metazoa</taxon>
        <taxon>Spiralia</taxon>
        <taxon>Gnathifera</taxon>
        <taxon>Rotifera</taxon>
        <taxon>Eurotatoria</taxon>
        <taxon>Bdelloidea</taxon>
        <taxon>Adinetida</taxon>
        <taxon>Adinetidae</taxon>
        <taxon>Adineta</taxon>
    </lineage>
</organism>
<dbReference type="PANTHER" id="PTHR21040:SF12">
    <property type="entry name" value="BETA-N-ACETYLHEXOSAMINIDASE"/>
    <property type="match status" value="1"/>
</dbReference>
<dbReference type="AlphaFoldDB" id="A0A814N1B3"/>
<evidence type="ECO:0000256" key="1">
    <source>
        <dbReference type="ARBA" id="ARBA00001231"/>
    </source>
</evidence>
<keyword evidence="5" id="KW-1133">Transmembrane helix</keyword>
<evidence type="ECO:0000313" key="8">
    <source>
        <dbReference type="EMBL" id="CAF1093201.1"/>
    </source>
</evidence>
<dbReference type="InterPro" id="IPR017853">
    <property type="entry name" value="GH"/>
</dbReference>
<dbReference type="GO" id="GO:0005975">
    <property type="term" value="P:carbohydrate metabolic process"/>
    <property type="evidence" value="ECO:0007669"/>
    <property type="project" value="InterPro"/>
</dbReference>
<dbReference type="CDD" id="cd06565">
    <property type="entry name" value="GH20_GcnA-like"/>
    <property type="match status" value="1"/>
</dbReference>
<evidence type="ECO:0000256" key="3">
    <source>
        <dbReference type="ARBA" id="ARBA00012663"/>
    </source>
</evidence>
<name>A0A814N1B3_ADIRI</name>
<sequence length="567" mass="67026">MIPFRRLTHSLIVVFVLSFVLILSVFTKIFFQADHHHVNSSHSAIVEKILDPNDQQLDVIQIDNHPLAFYVHFDLKGAAPKVSYFKKLFPLLHQWGVKGICMEYEDMFPFDGIVRSIKHKQAYTKDDIETINQLAKDNRLDVMPLLQTYGHLEFLLKLNEFSDLRENPKYPQVITPCVDRTYTVLYSMIDQYLKLHPDIRFFHIGHDEVYYFLTHPACAEFQRATGIHNQYELFAYHLNKIVSYIKQRSPNIELLVWHDVLQNLNLQMLQRYNFLNSIHPVLWSYREDMQVEGFVIGSQADLFGQYKSLWGATAFKGATHEIATISDVKHYYENQVSWIKQLQMYHRTKWRNFHGVILTGWSRYDHFLSLCELLPYSIPSMLFSIAAWHKQFQNLPRNQNIPHQLQNYVQQQLQCSSALHLNTQDHFSTKPIPKCQFPGAGVYESMISLGRIWNQVEQAESFVNKYVTDLHVKYNYIHVKRGEECLEILRPAIHALQSFINLFIHSMNEVFPEQVAIEWLETYFMQRYNLVHRRYEFIQRAVREQKSWGTRPIPNINKLEANLTNAR</sequence>
<evidence type="ECO:0000313" key="9">
    <source>
        <dbReference type="Proteomes" id="UP000663828"/>
    </source>
</evidence>
<dbReference type="EMBL" id="CAJNOR010001153">
    <property type="protein sequence ID" value="CAF1086542.1"/>
    <property type="molecule type" value="Genomic_DNA"/>
</dbReference>
<keyword evidence="5" id="KW-0472">Membrane</keyword>
<dbReference type="EMBL" id="CAJNOJ010000094">
    <property type="protein sequence ID" value="CAF1093201.1"/>
    <property type="molecule type" value="Genomic_DNA"/>
</dbReference>
<evidence type="ECO:0000259" key="6">
    <source>
        <dbReference type="Pfam" id="PF00728"/>
    </source>
</evidence>
<dbReference type="Pfam" id="PF00728">
    <property type="entry name" value="Glyco_hydro_20"/>
    <property type="match status" value="1"/>
</dbReference>
<gene>
    <name evidence="8" type="ORF">EDS130_LOCUS19593</name>
    <name evidence="7" type="ORF">XAT740_LOCUS17605</name>
</gene>
<dbReference type="SUPFAM" id="SSF51445">
    <property type="entry name" value="(Trans)glycosidases"/>
    <property type="match status" value="1"/>
</dbReference>
<dbReference type="InterPro" id="IPR015883">
    <property type="entry name" value="Glyco_hydro_20_cat"/>
</dbReference>
<keyword evidence="9" id="KW-1185">Reference proteome</keyword>
<keyword evidence="5" id="KW-0812">Transmembrane</keyword>
<comment type="caution">
    <text evidence="7">The sequence shown here is derived from an EMBL/GenBank/DDBJ whole genome shotgun (WGS) entry which is preliminary data.</text>
</comment>
<evidence type="ECO:0000313" key="7">
    <source>
        <dbReference type="EMBL" id="CAF1086542.1"/>
    </source>
</evidence>
<feature type="domain" description="Glycoside hydrolase family 20 catalytic" evidence="6">
    <location>
        <begin position="117"/>
        <end position="267"/>
    </location>
</feature>
<keyword evidence="4" id="KW-0378">Hydrolase</keyword>
<evidence type="ECO:0000256" key="4">
    <source>
        <dbReference type="ARBA" id="ARBA00022801"/>
    </source>
</evidence>
<dbReference type="PANTHER" id="PTHR21040">
    <property type="entry name" value="BCDNA.GH04120"/>
    <property type="match status" value="1"/>
</dbReference>
<proteinExistence type="inferred from homology"/>
<feature type="transmembrane region" description="Helical" evidence="5">
    <location>
        <begin position="12"/>
        <end position="31"/>
    </location>
</feature>
<evidence type="ECO:0000256" key="2">
    <source>
        <dbReference type="ARBA" id="ARBA00006285"/>
    </source>
</evidence>
<dbReference type="OrthoDB" id="10023921at2759"/>
<dbReference type="EC" id="3.2.1.52" evidence="3"/>
<reference evidence="7" key="1">
    <citation type="submission" date="2021-02" db="EMBL/GenBank/DDBJ databases">
        <authorList>
            <person name="Nowell W R."/>
        </authorList>
    </citation>
    <scope>NUCLEOTIDE SEQUENCE</scope>
</reference>